<protein>
    <submittedName>
        <fullName evidence="4">Acetylxylan esterase</fullName>
    </submittedName>
</protein>
<evidence type="ECO:0000313" key="5">
    <source>
        <dbReference type="Proteomes" id="UP000675781"/>
    </source>
</evidence>
<dbReference type="InterPro" id="IPR039069">
    <property type="entry name" value="CE7"/>
</dbReference>
<dbReference type="InterPro" id="IPR029058">
    <property type="entry name" value="AB_hydrolase_fold"/>
</dbReference>
<dbReference type="AlphaFoldDB" id="A0A941ESH6"/>
<gene>
    <name evidence="4" type="ORF">KDL01_28450</name>
</gene>
<evidence type="ECO:0000256" key="2">
    <source>
        <dbReference type="PIRSR" id="PIRSR639069-2"/>
    </source>
</evidence>
<dbReference type="GO" id="GO:0052689">
    <property type="term" value="F:carboxylic ester hydrolase activity"/>
    <property type="evidence" value="ECO:0007669"/>
    <property type="project" value="TreeGrafter"/>
</dbReference>
<reference evidence="4" key="1">
    <citation type="submission" date="2021-04" db="EMBL/GenBank/DDBJ databases">
        <title>Genome based classification of Actinospica acidithermotolerans sp. nov., an actinobacterium isolated from an Indonesian hot spring.</title>
        <authorList>
            <person name="Kusuma A.B."/>
            <person name="Putra K.E."/>
            <person name="Nafisah S."/>
            <person name="Loh J."/>
            <person name="Nouioui I."/>
            <person name="Goodfellow M."/>
        </authorList>
    </citation>
    <scope>NUCLEOTIDE SEQUENCE</scope>
    <source>
        <strain evidence="4">CSCA 57</strain>
    </source>
</reference>
<feature type="binding site" evidence="2">
    <location>
        <position position="91"/>
    </location>
    <ligand>
        <name>substrate</name>
    </ligand>
</feature>
<keyword evidence="5" id="KW-1185">Reference proteome</keyword>
<comment type="caution">
    <text evidence="4">The sequence shown here is derived from an EMBL/GenBank/DDBJ whole genome shotgun (WGS) entry which is preliminary data.</text>
</comment>
<feature type="domain" description="Acetyl xylan esterase" evidence="3">
    <location>
        <begin position="2"/>
        <end position="300"/>
    </location>
</feature>
<dbReference type="InterPro" id="IPR008391">
    <property type="entry name" value="AXE1_dom"/>
</dbReference>
<evidence type="ECO:0000259" key="3">
    <source>
        <dbReference type="Pfam" id="PF05448"/>
    </source>
</evidence>
<dbReference type="SUPFAM" id="SSF53474">
    <property type="entry name" value="alpha/beta-Hydrolases"/>
    <property type="match status" value="1"/>
</dbReference>
<dbReference type="PANTHER" id="PTHR40111:SF1">
    <property type="entry name" value="CEPHALOSPORIN-C DEACETYLASE"/>
    <property type="match status" value="1"/>
</dbReference>
<dbReference type="Pfam" id="PF05448">
    <property type="entry name" value="AXE1"/>
    <property type="match status" value="1"/>
</dbReference>
<organism evidence="4 5">
    <name type="scientific">Actinospica durhamensis</name>
    <dbReference type="NCBI Taxonomy" id="1508375"/>
    <lineage>
        <taxon>Bacteria</taxon>
        <taxon>Bacillati</taxon>
        <taxon>Actinomycetota</taxon>
        <taxon>Actinomycetes</taxon>
        <taxon>Catenulisporales</taxon>
        <taxon>Actinospicaceae</taxon>
        <taxon>Actinospica</taxon>
    </lineage>
</organism>
<evidence type="ECO:0000313" key="4">
    <source>
        <dbReference type="EMBL" id="MBR7837242.1"/>
    </source>
</evidence>
<dbReference type="Proteomes" id="UP000675781">
    <property type="component" value="Unassembled WGS sequence"/>
</dbReference>
<proteinExistence type="predicted"/>
<dbReference type="Gene3D" id="3.40.50.1820">
    <property type="entry name" value="alpha/beta hydrolase"/>
    <property type="match status" value="1"/>
</dbReference>
<sequence length="320" mass="35292">MYFDLPEAELAGYHSTQTEPDDFCGFWDQTLAQARSHDLNLRLTRSDSVVTQLDLFDVSFRGYDGQEVRAWLRSPRGALEGLPVVVEFVGYGGGRGRVESSLFWAACGYAHLVMDTRGQGSSWRCGDTGDDAWTGPQTPGMMTKGIGHRDTYYYRRLFVDAARALDAARAILSPSHIIASGISQGGGTAVAAAMLAGPVDAVVANVPFLCDFPRAITVTDSDPYAEIRRYLAIHRDAQDQVYNTLRYFDVVNFARRCTFPALYSTALMDMVAPPSTVYAAYNAYAGQKEIVLHRFNGHDHDTDDDVRVARRLQAMGLGPH</sequence>
<accession>A0A941ESH6</accession>
<feature type="active site" description="Charge relay system" evidence="1">
    <location>
        <position position="298"/>
    </location>
</feature>
<evidence type="ECO:0000256" key="1">
    <source>
        <dbReference type="PIRSR" id="PIRSR639069-1"/>
    </source>
</evidence>
<name>A0A941ESH6_9ACTN</name>
<feature type="active site" description="Nucleophile" evidence="1">
    <location>
        <position position="183"/>
    </location>
</feature>
<dbReference type="EMBL" id="JAGSOG010000190">
    <property type="protein sequence ID" value="MBR7837242.1"/>
    <property type="molecule type" value="Genomic_DNA"/>
</dbReference>
<dbReference type="PANTHER" id="PTHR40111">
    <property type="entry name" value="CEPHALOSPORIN-C DEACETYLASE"/>
    <property type="match status" value="1"/>
</dbReference>
<dbReference type="GO" id="GO:0005976">
    <property type="term" value="P:polysaccharide metabolic process"/>
    <property type="evidence" value="ECO:0007669"/>
    <property type="project" value="TreeGrafter"/>
</dbReference>
<dbReference type="RefSeq" id="WP_212531708.1">
    <property type="nucleotide sequence ID" value="NZ_JAGSOG010000190.1"/>
</dbReference>
<feature type="active site" description="Charge relay system" evidence="1">
    <location>
        <position position="269"/>
    </location>
</feature>